<dbReference type="InterPro" id="IPR006311">
    <property type="entry name" value="TAT_signal"/>
</dbReference>
<organism evidence="2 4">
    <name type="scientific">Glycomyces lechevalierae</name>
    <dbReference type="NCBI Taxonomy" id="256034"/>
    <lineage>
        <taxon>Bacteria</taxon>
        <taxon>Bacillati</taxon>
        <taxon>Actinomycetota</taxon>
        <taxon>Actinomycetes</taxon>
        <taxon>Glycomycetales</taxon>
        <taxon>Glycomycetaceae</taxon>
        <taxon>Glycomyces</taxon>
    </lineage>
</organism>
<accession>A0A9X3SUC0</accession>
<evidence type="ECO:0000313" key="3">
    <source>
        <dbReference type="EMBL" id="MDR7336483.1"/>
    </source>
</evidence>
<name>A0A9X3SUC0_9ACTN</name>
<dbReference type="AlphaFoldDB" id="A0A9X3SUC0"/>
<keyword evidence="1" id="KW-0732">Signal</keyword>
<reference evidence="2" key="1">
    <citation type="submission" date="2022-12" db="EMBL/GenBank/DDBJ databases">
        <title>Gycomyces niveus sp.nov., a novel actinomycete isolated from soil in Shouguang.</title>
        <authorList>
            <person name="Yang X."/>
        </authorList>
    </citation>
    <scope>NUCLEOTIDE SEQUENCE</scope>
    <source>
        <strain evidence="2">DSM 44724</strain>
    </source>
</reference>
<proteinExistence type="predicted"/>
<reference evidence="3 5" key="2">
    <citation type="submission" date="2023-07" db="EMBL/GenBank/DDBJ databases">
        <title>Sequencing the genomes of 1000 actinobacteria strains.</title>
        <authorList>
            <person name="Klenk H.-P."/>
        </authorList>
    </citation>
    <scope>NUCLEOTIDE SEQUENCE [LARGE SCALE GENOMIC DNA]</scope>
    <source>
        <strain evidence="3 5">DSM 44724</strain>
    </source>
</reference>
<comment type="caution">
    <text evidence="2">The sequence shown here is derived from an EMBL/GenBank/DDBJ whole genome shotgun (WGS) entry which is preliminary data.</text>
</comment>
<evidence type="ECO:0000256" key="1">
    <source>
        <dbReference type="SAM" id="SignalP"/>
    </source>
</evidence>
<dbReference type="EMBL" id="JAVDYD010000001">
    <property type="protein sequence ID" value="MDR7336483.1"/>
    <property type="molecule type" value="Genomic_DNA"/>
</dbReference>
<evidence type="ECO:0000313" key="2">
    <source>
        <dbReference type="EMBL" id="MDA1383477.1"/>
    </source>
</evidence>
<dbReference type="PROSITE" id="PS51318">
    <property type="entry name" value="TAT"/>
    <property type="match status" value="1"/>
</dbReference>
<dbReference type="Proteomes" id="UP001145799">
    <property type="component" value="Unassembled WGS sequence"/>
</dbReference>
<keyword evidence="5" id="KW-1185">Reference proteome</keyword>
<evidence type="ECO:0000313" key="4">
    <source>
        <dbReference type="Proteomes" id="UP001145799"/>
    </source>
</evidence>
<feature type="chain" id="PRO_5040817049" evidence="1">
    <location>
        <begin position="37"/>
        <end position="206"/>
    </location>
</feature>
<evidence type="ECO:0000313" key="5">
    <source>
        <dbReference type="Proteomes" id="UP001183604"/>
    </source>
</evidence>
<sequence>MTPAPPHARNRFRLLALAALAALALLLNPFAAPAQADSPADAVEARQSTITWTLVRAQNPTADQQDAYNRITAAMNAAVARYNNLSDLGKNITVHYEPSVPTADGNINGTIRFGAKASMNERTALHEISHTIGVGTSSRWGALGCGGTYNGAQATALVRQYDGSSAAIKCDGSHFWPYGLNYDSEFSQTNADRHVEIVEAMVRDGL</sequence>
<dbReference type="Proteomes" id="UP001183604">
    <property type="component" value="Unassembled WGS sequence"/>
</dbReference>
<gene>
    <name evidence="3" type="ORF">J2S69_000202</name>
    <name evidence="2" type="ORF">O2L01_00675</name>
</gene>
<dbReference type="EMBL" id="JAPZVQ010000001">
    <property type="protein sequence ID" value="MDA1383477.1"/>
    <property type="molecule type" value="Genomic_DNA"/>
</dbReference>
<protein>
    <submittedName>
        <fullName evidence="2">Uncharacterized protein</fullName>
    </submittedName>
</protein>
<feature type="signal peptide" evidence="1">
    <location>
        <begin position="1"/>
        <end position="36"/>
    </location>
</feature>
<dbReference type="RefSeq" id="WP_270119522.1">
    <property type="nucleotide sequence ID" value="NZ_BAAAOM010000002.1"/>
</dbReference>